<dbReference type="InterPro" id="IPR057596">
    <property type="entry name" value="RDRP_core"/>
</dbReference>
<keyword evidence="1" id="KW-0694">RNA-binding</keyword>
<feature type="domain" description="RDRP core" evidence="2">
    <location>
        <begin position="412"/>
        <end position="1009"/>
    </location>
</feature>
<proteinExistence type="inferred from homology"/>
<keyword evidence="1" id="KW-0808">Transferase</keyword>
<dbReference type="PANTHER" id="PTHR23079">
    <property type="entry name" value="RNA-DEPENDENT RNA POLYMERASE"/>
    <property type="match status" value="1"/>
</dbReference>
<dbReference type="EMBL" id="HF935383">
    <property type="protein sequence ID" value="CCX07931.1"/>
    <property type="molecule type" value="Genomic_DNA"/>
</dbReference>
<dbReference type="Pfam" id="PF05183">
    <property type="entry name" value="RdRP"/>
    <property type="match status" value="1"/>
</dbReference>
<organism evidence="4 5">
    <name type="scientific">Pyronema omphalodes (strain CBS 100304)</name>
    <name type="common">Pyronema confluens</name>
    <dbReference type="NCBI Taxonomy" id="1076935"/>
    <lineage>
        <taxon>Eukaryota</taxon>
        <taxon>Fungi</taxon>
        <taxon>Dikarya</taxon>
        <taxon>Ascomycota</taxon>
        <taxon>Pezizomycotina</taxon>
        <taxon>Pezizomycetes</taxon>
        <taxon>Pezizales</taxon>
        <taxon>Pyronemataceae</taxon>
        <taxon>Pyronema</taxon>
    </lineage>
</organism>
<dbReference type="OrthoDB" id="6513042at2759"/>
<dbReference type="STRING" id="1076935.U4L667"/>
<evidence type="ECO:0000313" key="5">
    <source>
        <dbReference type="Proteomes" id="UP000018144"/>
    </source>
</evidence>
<keyword evidence="1" id="KW-0548">Nucleotidyltransferase</keyword>
<dbReference type="OMA" id="GIMDETN"/>
<dbReference type="Gene3D" id="3.30.70.330">
    <property type="match status" value="1"/>
</dbReference>
<dbReference type="GO" id="GO:0030422">
    <property type="term" value="P:siRNA processing"/>
    <property type="evidence" value="ECO:0007669"/>
    <property type="project" value="TreeGrafter"/>
</dbReference>
<reference evidence="4 5" key="1">
    <citation type="journal article" date="2013" name="PLoS Genet.">
        <title>The genome and development-dependent transcriptomes of Pyronema confluens: a window into fungal evolution.</title>
        <authorList>
            <person name="Traeger S."/>
            <person name="Altegoer F."/>
            <person name="Freitag M."/>
            <person name="Gabaldon T."/>
            <person name="Kempken F."/>
            <person name="Kumar A."/>
            <person name="Marcet-Houben M."/>
            <person name="Poggeler S."/>
            <person name="Stajich J.E."/>
            <person name="Nowrousian M."/>
        </authorList>
    </citation>
    <scope>NUCLEOTIDE SEQUENCE [LARGE SCALE GENOMIC DNA]</scope>
    <source>
        <strain evidence="5">CBS 100304</strain>
        <tissue evidence="4">Vegetative mycelium</tissue>
    </source>
</reference>
<sequence>MAEIYISNLPNKINENSLKKALTTHLQRIGLYAFTPKIVKGRGGPQAFVTVPSVELARTLVREYGEGSPLRISIKSKKLIIRLGNRPPYDLYMVMSLVEQQKKEVEQRNHVAHSDERLQLRRKAPKDGFPIIGFACGAWATENTDSRATIFNMRYELYRLGTIQFQPQSIEIDFEDPDELNELDDQFGNSTNFSMRIFNHTIREVSTDGRNNIYLYLHFAPRFYFKRRQTDMFLGERLTRDRVAGIDSDHEGYTGFSFVYKIMLSDSRDNSRIVHLASNHGLQVASKTIHSRPTSAPFIDSFVSVMRQIQNYGTFPFRCAFQLHALVSNGFLPPETVLKLLPKAKLLIRKAGEVKAAAILREFVADHINYTADGILDLFDEHAADLKEWTDEYFADEKKKHAHQINIHRVSVTPTGVFCYGPGWEASNRVLREYSEHQDHFLRVMFCEEDGDRFQYEFQVNSSKILQGQFLKRLDPEKGGALVIAGRRFEFLGFSSSSLKSQTCWYMAPFWHKGKLMNSEEVIKSLGDFSDLRNPGRFAARVGQAFSDTIGSATVEIDDEVVIDDIERYDSSGKKRNFTDGIGKVSFEMVERIWQTSDRIAQLRPTVFQIRYAGAKGMIVLDPYLPGTKICLRKSMIKFGGSTSRTIELCTWAKNLPMFLNRPLIKLLEDLGVKDKTFMDLQTDAIDRLREASRSTLQAAHYLKVKGISSASLKLPFLFESLRNLQVNYWEDPFLRRAFELSLLMELNDIKYRARVPVKEGVTLVGVVDETGYLLEGEVYVNREDDSQQPWPLTGRVLVTRSPVHHPGDVQFVNAVDVPHDSPLRLLRNTVVFSQNGDRPLPSMLSGGDLDGDLYNIIYDKRFLLPKNETPADYPSVNPVKLDRPITASDVANFFVEFIENDLVGLISTRHLMIADQKPRGVFDPDCLMLAEMASVAVDFPKSGHKVDRRLFPRSSRAKPDFLAPGPRVLTNLEQIKHEESREADDDEFMSQQPYYASKKILGKLYRSVNEQEFLNEIRRDLPAINGSLAGPKRLLERLYDFFKRTVAAAGIQYDIDKWSEEARQNQAEYENSMYNIMRDYSDTPWNSGLSEAEVFVGVIVGTKNKQSKRNRDNSAQMREEFDGLAESWVEYFKTGSREEILGRGMACLELAIREENRSEIRSWAWVVTSVVMGEVNKIQQERKRHAQRTVYSMRGGRVGR</sequence>
<dbReference type="AlphaFoldDB" id="U4L667"/>
<dbReference type="GO" id="GO:0031380">
    <property type="term" value="C:nuclear RNA-directed RNA polymerase complex"/>
    <property type="evidence" value="ECO:0007669"/>
    <property type="project" value="TreeGrafter"/>
</dbReference>
<dbReference type="InterPro" id="IPR012677">
    <property type="entry name" value="Nucleotide-bd_a/b_plait_sf"/>
</dbReference>
<keyword evidence="1 4" id="KW-0696">RNA-directed RNA polymerase</keyword>
<evidence type="ECO:0000256" key="1">
    <source>
        <dbReference type="RuleBase" id="RU363098"/>
    </source>
</evidence>
<dbReference type="GO" id="GO:0003723">
    <property type="term" value="F:RNA binding"/>
    <property type="evidence" value="ECO:0007669"/>
    <property type="project" value="UniProtKB-KW"/>
</dbReference>
<dbReference type="Proteomes" id="UP000018144">
    <property type="component" value="Unassembled WGS sequence"/>
</dbReference>
<dbReference type="eggNOG" id="KOG0988">
    <property type="taxonomic scope" value="Eukaryota"/>
</dbReference>
<name>U4L667_PYROM</name>
<dbReference type="GO" id="GO:0003968">
    <property type="term" value="F:RNA-directed RNA polymerase activity"/>
    <property type="evidence" value="ECO:0007669"/>
    <property type="project" value="UniProtKB-KW"/>
</dbReference>
<dbReference type="Pfam" id="PF25358">
    <property type="entry name" value="PH_fung_RdRP"/>
    <property type="match status" value="1"/>
</dbReference>
<accession>U4L667</accession>
<evidence type="ECO:0000313" key="4">
    <source>
        <dbReference type="EMBL" id="CCX07931.1"/>
    </source>
</evidence>
<dbReference type="InterPro" id="IPR057503">
    <property type="entry name" value="PH_RdRP"/>
</dbReference>
<dbReference type="EC" id="2.7.7.48" evidence="1"/>
<evidence type="ECO:0000259" key="2">
    <source>
        <dbReference type="Pfam" id="PF05183"/>
    </source>
</evidence>
<protein>
    <recommendedName>
        <fullName evidence="1">RNA-dependent RNA polymerase</fullName>
        <ecNumber evidence="1">2.7.7.48</ecNumber>
    </recommendedName>
</protein>
<feature type="domain" description="RdRP-like PH" evidence="3">
    <location>
        <begin position="129"/>
        <end position="282"/>
    </location>
</feature>
<comment type="catalytic activity">
    <reaction evidence="1">
        <text>RNA(n) + a ribonucleoside 5'-triphosphate = RNA(n+1) + diphosphate</text>
        <dbReference type="Rhea" id="RHEA:21248"/>
        <dbReference type="Rhea" id="RHEA-COMP:14527"/>
        <dbReference type="Rhea" id="RHEA-COMP:17342"/>
        <dbReference type="ChEBI" id="CHEBI:33019"/>
        <dbReference type="ChEBI" id="CHEBI:61557"/>
        <dbReference type="ChEBI" id="CHEBI:140395"/>
        <dbReference type="EC" id="2.7.7.48"/>
    </reaction>
</comment>
<dbReference type="PANTHER" id="PTHR23079:SF17">
    <property type="entry name" value="RNA-DEPENDENT RNA POLYMERASE"/>
    <property type="match status" value="1"/>
</dbReference>
<dbReference type="InterPro" id="IPR007855">
    <property type="entry name" value="RDRP"/>
</dbReference>
<comment type="similarity">
    <text evidence="1">Belongs to the RdRP family.</text>
</comment>
<keyword evidence="5" id="KW-1185">Reference proteome</keyword>
<gene>
    <name evidence="4" type="ORF">PCON_07520</name>
</gene>
<evidence type="ECO:0000259" key="3">
    <source>
        <dbReference type="Pfam" id="PF25358"/>
    </source>
</evidence>